<dbReference type="PANTHER" id="PTHR45973">
    <property type="entry name" value="PROTEIN PHOSPHATASE 1 REGULATORY SUBUNIT SDS22-RELATED"/>
    <property type="match status" value="1"/>
</dbReference>
<evidence type="ECO:0000256" key="1">
    <source>
        <dbReference type="ARBA" id="ARBA00003843"/>
    </source>
</evidence>
<dbReference type="EMBL" id="OV121140">
    <property type="protein sequence ID" value="CAH0563991.1"/>
    <property type="molecule type" value="Genomic_DNA"/>
</dbReference>
<dbReference type="InterPro" id="IPR050576">
    <property type="entry name" value="Cilia_flagella_integrity"/>
</dbReference>
<evidence type="ECO:0000256" key="3">
    <source>
        <dbReference type="ARBA" id="ARBA00022737"/>
    </source>
</evidence>
<dbReference type="SUPFAM" id="SSF52058">
    <property type="entry name" value="L domain-like"/>
    <property type="match status" value="1"/>
</dbReference>
<dbReference type="Gene3D" id="3.80.10.10">
    <property type="entry name" value="Ribonuclease Inhibitor"/>
    <property type="match status" value="2"/>
</dbReference>
<sequence length="656" mass="75415">MSTMSSSSSDSEENSTECEDFYVDKDYEECVELSKEWGVHLADECLWASDKKPFTVYRDKKKIELDEYEEQGFLSDRLLACCTTYFDKSPEVQHYALCKCDLSHLKILTDITILKYHHYIQYLDLSKNKIEELGALGNLPFLMYLNASHNNIINLLDFKAPLNLTYADFSHNLIEVIEDLSEFWSLKTLNVSYNKIRQINGLLDLKYLRVLDLSHNYITELNNVENLRLRELYLSENCIQTCQNIVCTLQFIRIIDLSRNNIRTLEFLKGVENLEELYISGNYIEYILELSNFEALKFVTKVNMKGNPIVLNKHYFSLCIKFIPNLYVLNDEYLTSSLKEYALSSDNRILNVGVKRANLALINGLNQHNTTTAVLPLGETRPILILVGLPGSGVKNFASRICEKYSKEKDIHIRYDPEAIVEKKLKELKKTESEIRGIIINIIEDSLDSASRPKRAKKKKSKLNQGSSRDDSKHSSWEPTKSEDCSKFDSLCESTCKIRTSIPEKQSLVPSSASEAVIDGNVVLSSLSIEQEMDEECLQKLESKVSDFFHRILLERDELLAIHCANIGLFHDLFFTDDLDSSLEKMRKFVKQIVTQQSNKEPVDIFKDDKSHENIIKAKLKAFRSDLDIPAKDMKRTILSTTGHSKYCLQKHNLGK</sequence>
<evidence type="ECO:0000313" key="7">
    <source>
        <dbReference type="Proteomes" id="UP001154078"/>
    </source>
</evidence>
<comment type="function">
    <text evidence="1">Cilium-specific protein required for cilia structures.</text>
</comment>
<organism evidence="6 7">
    <name type="scientific">Brassicogethes aeneus</name>
    <name type="common">Rape pollen beetle</name>
    <name type="synonym">Meligethes aeneus</name>
    <dbReference type="NCBI Taxonomy" id="1431903"/>
    <lineage>
        <taxon>Eukaryota</taxon>
        <taxon>Metazoa</taxon>
        <taxon>Ecdysozoa</taxon>
        <taxon>Arthropoda</taxon>
        <taxon>Hexapoda</taxon>
        <taxon>Insecta</taxon>
        <taxon>Pterygota</taxon>
        <taxon>Neoptera</taxon>
        <taxon>Endopterygota</taxon>
        <taxon>Coleoptera</taxon>
        <taxon>Polyphaga</taxon>
        <taxon>Cucujiformia</taxon>
        <taxon>Nitidulidae</taxon>
        <taxon>Meligethinae</taxon>
        <taxon>Brassicogethes</taxon>
    </lineage>
</organism>
<evidence type="ECO:0000313" key="6">
    <source>
        <dbReference type="EMBL" id="CAH0563991.1"/>
    </source>
</evidence>
<keyword evidence="2" id="KW-0433">Leucine-rich repeat</keyword>
<evidence type="ECO:0000256" key="2">
    <source>
        <dbReference type="ARBA" id="ARBA00022614"/>
    </source>
</evidence>
<dbReference type="Proteomes" id="UP001154078">
    <property type="component" value="Chromosome 9"/>
</dbReference>
<name>A0A9P0BKX5_BRAAE</name>
<dbReference type="InterPro" id="IPR001611">
    <property type="entry name" value="Leu-rich_rpt"/>
</dbReference>
<proteinExistence type="predicted"/>
<dbReference type="PROSITE" id="PS51450">
    <property type="entry name" value="LRR"/>
    <property type="match status" value="4"/>
</dbReference>
<dbReference type="AlphaFoldDB" id="A0A9P0BKX5"/>
<accession>A0A9P0BKX5</accession>
<feature type="compositionally biased region" description="Basic residues" evidence="5">
    <location>
        <begin position="452"/>
        <end position="462"/>
    </location>
</feature>
<evidence type="ECO:0000256" key="5">
    <source>
        <dbReference type="SAM" id="MobiDB-lite"/>
    </source>
</evidence>
<keyword evidence="7" id="KW-1185">Reference proteome</keyword>
<feature type="compositionally biased region" description="Basic and acidic residues" evidence="5">
    <location>
        <begin position="468"/>
        <end position="487"/>
    </location>
</feature>
<dbReference type="OrthoDB" id="6334211at2759"/>
<dbReference type="PANTHER" id="PTHR45973:SF35">
    <property type="entry name" value="LEUCINE-RICH REPEAT-CONTAINING PROTEIN 43"/>
    <property type="match status" value="1"/>
</dbReference>
<gene>
    <name evidence="6" type="ORF">MELIAE_LOCUS12644</name>
</gene>
<dbReference type="InterPro" id="IPR032675">
    <property type="entry name" value="LRR_dom_sf"/>
</dbReference>
<keyword evidence="3" id="KW-0677">Repeat</keyword>
<reference evidence="6" key="1">
    <citation type="submission" date="2021-12" db="EMBL/GenBank/DDBJ databases">
        <authorList>
            <person name="King R."/>
        </authorList>
    </citation>
    <scope>NUCLEOTIDE SEQUENCE</scope>
</reference>
<protein>
    <recommendedName>
        <fullName evidence="4">Dynein axonemal assembly factor 1 homolog</fullName>
    </recommendedName>
</protein>
<feature type="region of interest" description="Disordered" evidence="5">
    <location>
        <begin position="451"/>
        <end position="487"/>
    </location>
</feature>
<evidence type="ECO:0000256" key="4">
    <source>
        <dbReference type="ARBA" id="ARBA00024433"/>
    </source>
</evidence>
<dbReference type="SMART" id="SM00365">
    <property type="entry name" value="LRR_SD22"/>
    <property type="match status" value="6"/>
</dbReference>